<evidence type="ECO:0008006" key="3">
    <source>
        <dbReference type="Google" id="ProtNLM"/>
    </source>
</evidence>
<keyword evidence="2" id="KW-1185">Reference proteome</keyword>
<name>F3GRW1_PSESJ</name>
<proteinExistence type="predicted"/>
<evidence type="ECO:0000313" key="2">
    <source>
        <dbReference type="Proteomes" id="UP000004986"/>
    </source>
</evidence>
<comment type="caution">
    <text evidence="1">The sequence shown here is derived from an EMBL/GenBank/DDBJ whole genome shotgun (WGS) entry which is preliminary data.</text>
</comment>
<dbReference type="EMBL" id="AEAI01004750">
    <property type="protein sequence ID" value="EGH49814.1"/>
    <property type="molecule type" value="Genomic_DNA"/>
</dbReference>
<dbReference type="Proteomes" id="UP000004986">
    <property type="component" value="Unassembled WGS sequence"/>
</dbReference>
<dbReference type="AlphaFoldDB" id="F3GRW1"/>
<evidence type="ECO:0000313" key="1">
    <source>
        <dbReference type="EMBL" id="EGH49814.1"/>
    </source>
</evidence>
<organism evidence="1 2">
    <name type="scientific">Pseudomonas syringae pv. pisi str. 1704B</name>
    <dbReference type="NCBI Taxonomy" id="629263"/>
    <lineage>
        <taxon>Bacteria</taxon>
        <taxon>Pseudomonadati</taxon>
        <taxon>Pseudomonadota</taxon>
        <taxon>Gammaproteobacteria</taxon>
        <taxon>Pseudomonadales</taxon>
        <taxon>Pseudomonadaceae</taxon>
        <taxon>Pseudomonas</taxon>
        <taxon>Pseudomonas syringae</taxon>
    </lineage>
</organism>
<sequence>QNYSYDAAGNLLQMRHEGAHNFTATCTLPRTAIAACA</sequence>
<reference evidence="1 2" key="1">
    <citation type="journal article" date="2011" name="PLoS Pathog.">
        <title>Dynamic evolution of pathogenicity revealed by sequencing and comparative genomics of 19 Pseudomonas syringae isolates.</title>
        <authorList>
            <person name="Baltrus D.A."/>
            <person name="Nishimura M.T."/>
            <person name="Romanchuk A."/>
            <person name="Chang J.H."/>
            <person name="Mukhtar M.S."/>
            <person name="Cherkis K."/>
            <person name="Roach J."/>
            <person name="Grant S.R."/>
            <person name="Jones C.D."/>
            <person name="Dangl J.L."/>
        </authorList>
    </citation>
    <scope>NUCLEOTIDE SEQUENCE [LARGE SCALE GENOMIC DNA]</scope>
    <source>
        <strain evidence="1 2">1704B</strain>
    </source>
</reference>
<protein>
    <recommendedName>
        <fullName evidence="3">YD repeat-containing protein</fullName>
    </recommendedName>
</protein>
<dbReference type="HOGENOM" id="CLU_3352964_0_0_6"/>
<gene>
    <name evidence="1" type="ORF">PSYPI_48410</name>
</gene>
<accession>F3GRW1</accession>
<feature type="non-terminal residue" evidence="1">
    <location>
        <position position="1"/>
    </location>
</feature>
<feature type="non-terminal residue" evidence="1">
    <location>
        <position position="37"/>
    </location>
</feature>